<dbReference type="RefSeq" id="WP_027264228.1">
    <property type="nucleotide sequence ID" value="NZ_FPAW01000010.1"/>
</dbReference>
<dbReference type="EMBL" id="FPAW01000010">
    <property type="protein sequence ID" value="SFT86711.1"/>
    <property type="molecule type" value="Genomic_DNA"/>
</dbReference>
<name>A0A1I7BHW3_9RHOB</name>
<organism evidence="1 2">
    <name type="scientific">Sedimentitalea nanhaiensis</name>
    <dbReference type="NCBI Taxonomy" id="999627"/>
    <lineage>
        <taxon>Bacteria</taxon>
        <taxon>Pseudomonadati</taxon>
        <taxon>Pseudomonadota</taxon>
        <taxon>Alphaproteobacteria</taxon>
        <taxon>Rhodobacterales</taxon>
        <taxon>Paracoccaceae</taxon>
        <taxon>Sedimentitalea</taxon>
    </lineage>
</organism>
<sequence>MSLLSSILDPGFRQAASVLIEIGPDRRDIGDLATLVSGIEINTSRTEAATGTLTIDDRRREDGQWMAADSGLFQRSQPIVVSADFQTHVDEIFRGYMVELKPELPQNGGEAKLVVELQDEGVALNREHMRRVWGEDAPITDLAILTELVAPLNLDVDPDSDDGQSARSLSMDGTPIQFLRDRATANGFELIFSGGGVYFGPKRLEGEAQPVIMVYAGSGTNCLTWAISDDAQKPDAVGFEIAPRDEGADPVVEIVTPNLPVLGTTAAAEEGAGLGTPSIWRISREGDEPEEVTRARAQAAANDNSFKIRATGELDGTLYGHVLRVGALVRVDGTGERNGGLYYTDKVTHAFTTDGYRQRFELIRNGTGDSDSLGAAPLSSAISAISSLF</sequence>
<evidence type="ECO:0000313" key="2">
    <source>
        <dbReference type="Proteomes" id="UP000182466"/>
    </source>
</evidence>
<keyword evidence="2" id="KW-1185">Reference proteome</keyword>
<proteinExistence type="predicted"/>
<evidence type="ECO:0000313" key="1">
    <source>
        <dbReference type="EMBL" id="SFT86711.1"/>
    </source>
</evidence>
<evidence type="ECO:0008006" key="3">
    <source>
        <dbReference type="Google" id="ProtNLM"/>
    </source>
</evidence>
<dbReference type="AlphaFoldDB" id="A0A1I7BHW3"/>
<accession>A0A1I7BHW3</accession>
<dbReference type="Proteomes" id="UP000182466">
    <property type="component" value="Unassembled WGS sequence"/>
</dbReference>
<dbReference type="STRING" id="999627.SAMN05216236_11066"/>
<dbReference type="eggNOG" id="COG3500">
    <property type="taxonomic scope" value="Bacteria"/>
</dbReference>
<gene>
    <name evidence="1" type="ORF">SAMN05216236_11066</name>
</gene>
<reference evidence="1 2" key="1">
    <citation type="submission" date="2016-10" db="EMBL/GenBank/DDBJ databases">
        <authorList>
            <person name="de Groot N.N."/>
        </authorList>
    </citation>
    <scope>NUCLEOTIDE SEQUENCE [LARGE SCALE GENOMIC DNA]</scope>
    <source>
        <strain evidence="1 2">CGMCC 1.10959</strain>
    </source>
</reference>
<protein>
    <recommendedName>
        <fullName evidence="3">Phage protein D</fullName>
    </recommendedName>
</protein>
<dbReference type="OrthoDB" id="262740at2"/>